<name>A0A0E9V0K1_ANGAN</name>
<organism evidence="1">
    <name type="scientific">Anguilla anguilla</name>
    <name type="common">European freshwater eel</name>
    <name type="synonym">Muraena anguilla</name>
    <dbReference type="NCBI Taxonomy" id="7936"/>
    <lineage>
        <taxon>Eukaryota</taxon>
        <taxon>Metazoa</taxon>
        <taxon>Chordata</taxon>
        <taxon>Craniata</taxon>
        <taxon>Vertebrata</taxon>
        <taxon>Euteleostomi</taxon>
        <taxon>Actinopterygii</taxon>
        <taxon>Neopterygii</taxon>
        <taxon>Teleostei</taxon>
        <taxon>Anguilliformes</taxon>
        <taxon>Anguillidae</taxon>
        <taxon>Anguilla</taxon>
    </lineage>
</organism>
<sequence length="32" mass="3688">MNPYVTPTFSPTLLASVRPCETQSDQTHFQYQ</sequence>
<dbReference type="AlphaFoldDB" id="A0A0E9V0K1"/>
<reference evidence="1" key="1">
    <citation type="submission" date="2014-11" db="EMBL/GenBank/DDBJ databases">
        <authorList>
            <person name="Amaro Gonzalez C."/>
        </authorList>
    </citation>
    <scope>NUCLEOTIDE SEQUENCE</scope>
</reference>
<protein>
    <submittedName>
        <fullName evidence="1">Uncharacterized protein</fullName>
    </submittedName>
</protein>
<accession>A0A0E9V0K1</accession>
<reference evidence="1" key="2">
    <citation type="journal article" date="2015" name="Fish Shellfish Immunol.">
        <title>Early steps in the European eel (Anguilla anguilla)-Vibrio vulnificus interaction in the gills: Role of the RtxA13 toxin.</title>
        <authorList>
            <person name="Callol A."/>
            <person name="Pajuelo D."/>
            <person name="Ebbesson L."/>
            <person name="Teles M."/>
            <person name="MacKenzie S."/>
            <person name="Amaro C."/>
        </authorList>
    </citation>
    <scope>NUCLEOTIDE SEQUENCE</scope>
</reference>
<evidence type="ECO:0000313" key="1">
    <source>
        <dbReference type="EMBL" id="JAH71572.1"/>
    </source>
</evidence>
<dbReference type="EMBL" id="GBXM01037005">
    <property type="protein sequence ID" value="JAH71572.1"/>
    <property type="molecule type" value="Transcribed_RNA"/>
</dbReference>
<proteinExistence type="predicted"/>